<dbReference type="EMBL" id="BSXW01000202">
    <property type="protein sequence ID" value="GMF14610.1"/>
    <property type="molecule type" value="Genomic_DNA"/>
</dbReference>
<dbReference type="OrthoDB" id="161394at2759"/>
<evidence type="ECO:0000256" key="1">
    <source>
        <dbReference type="SAM" id="MobiDB-lite"/>
    </source>
</evidence>
<feature type="compositionally biased region" description="Basic and acidic residues" evidence="1">
    <location>
        <begin position="8"/>
        <end position="25"/>
    </location>
</feature>
<gene>
    <name evidence="2" type="ORF">Plil01_000484000</name>
</gene>
<name>A0A9W6TJR9_9STRA</name>
<protein>
    <submittedName>
        <fullName evidence="2">Unnamed protein product</fullName>
    </submittedName>
</protein>
<proteinExistence type="predicted"/>
<accession>A0A9W6TJR9</accession>
<dbReference type="AlphaFoldDB" id="A0A9W6TJR9"/>
<feature type="compositionally biased region" description="Low complexity" evidence="1">
    <location>
        <begin position="26"/>
        <end position="36"/>
    </location>
</feature>
<comment type="caution">
    <text evidence="2">The sequence shown here is derived from an EMBL/GenBank/DDBJ whole genome shotgun (WGS) entry which is preliminary data.</text>
</comment>
<reference evidence="2" key="1">
    <citation type="submission" date="2023-04" db="EMBL/GenBank/DDBJ databases">
        <title>Phytophthora lilii NBRC 32176.</title>
        <authorList>
            <person name="Ichikawa N."/>
            <person name="Sato H."/>
            <person name="Tonouchi N."/>
        </authorList>
    </citation>
    <scope>NUCLEOTIDE SEQUENCE</scope>
    <source>
        <strain evidence="2">NBRC 32176</strain>
    </source>
</reference>
<evidence type="ECO:0000313" key="2">
    <source>
        <dbReference type="EMBL" id="GMF14610.1"/>
    </source>
</evidence>
<dbReference type="Proteomes" id="UP001165083">
    <property type="component" value="Unassembled WGS sequence"/>
</dbReference>
<feature type="region of interest" description="Disordered" evidence="1">
    <location>
        <begin position="74"/>
        <end position="102"/>
    </location>
</feature>
<sequence length="102" mass="10907">MQNQVEALRLDADPSSPERSKDRRLSSSTASSSPGSDADNQQPERRVTSDGVGFYTSDKWAKFYPNREVAVVTSIGQPPIPPEGEETNAGRGGEEGLTVAAL</sequence>
<feature type="region of interest" description="Disordered" evidence="1">
    <location>
        <begin position="1"/>
        <end position="51"/>
    </location>
</feature>
<evidence type="ECO:0000313" key="3">
    <source>
        <dbReference type="Proteomes" id="UP001165083"/>
    </source>
</evidence>
<organism evidence="2 3">
    <name type="scientific">Phytophthora lilii</name>
    <dbReference type="NCBI Taxonomy" id="2077276"/>
    <lineage>
        <taxon>Eukaryota</taxon>
        <taxon>Sar</taxon>
        <taxon>Stramenopiles</taxon>
        <taxon>Oomycota</taxon>
        <taxon>Peronosporomycetes</taxon>
        <taxon>Peronosporales</taxon>
        <taxon>Peronosporaceae</taxon>
        <taxon>Phytophthora</taxon>
    </lineage>
</organism>
<keyword evidence="3" id="KW-1185">Reference proteome</keyword>